<dbReference type="GO" id="GO:0012505">
    <property type="term" value="C:endomembrane system"/>
    <property type="evidence" value="ECO:0007669"/>
    <property type="project" value="TreeGrafter"/>
</dbReference>
<sequence length="412" mass="45857">QMADRPKKEKSFKSSKNTDKGTAPAPSGPSKWQILGAILVSIITAVFLTHLIATPPIQAVEFTLEDPPILEKNFRLTQSSILLENAVYGPESIAEDPNTGRLYAGLKTGLICEIELNKITNEGRIVRAVRLTNASDCDGSYKSFPKCGRPLGIRFTPSGTLLVADAYLGLFEIDLIREKVFTLVRGGRQIDDSPFSPPLRFLNDVDVLPDGRIVLTESSTRFDDRDFMYEMLEHRPNGRLLVFNREKDSLRELISGLFTPNGIVVHRGKILLAEMGNARILKYSPSANSVSVFIDNLPGFPDNLRKSRDGRSIWLGIPVMRSEGDNWINQRPHLRELLSKLFSLQALEWILSFFTPSYGCVLQIDADHPTILSSWQDPSGSKVSSVSCAIETHDGHLVMGSNDNYYIARVPL</sequence>
<dbReference type="Proteomes" id="UP001328107">
    <property type="component" value="Unassembled WGS sequence"/>
</dbReference>
<reference evidence="7" key="1">
    <citation type="submission" date="2022-10" db="EMBL/GenBank/DDBJ databases">
        <title>Genome assembly of Pristionchus species.</title>
        <authorList>
            <person name="Yoshida K."/>
            <person name="Sommer R.J."/>
        </authorList>
    </citation>
    <scope>NUCLEOTIDE SEQUENCE [LARGE SCALE GENOMIC DNA]</scope>
    <source>
        <strain evidence="7">RS5460</strain>
    </source>
</reference>
<dbReference type="GO" id="GO:0016787">
    <property type="term" value="F:hydrolase activity"/>
    <property type="evidence" value="ECO:0007669"/>
    <property type="project" value="TreeGrafter"/>
</dbReference>
<evidence type="ECO:0000256" key="4">
    <source>
        <dbReference type="SAM" id="Phobius"/>
    </source>
</evidence>
<evidence type="ECO:0000313" key="6">
    <source>
        <dbReference type="EMBL" id="GMR48411.1"/>
    </source>
</evidence>
<dbReference type="Gene3D" id="2.120.10.30">
    <property type="entry name" value="TolB, C-terminal domain"/>
    <property type="match status" value="1"/>
</dbReference>
<keyword evidence="7" id="KW-1185">Reference proteome</keyword>
<dbReference type="Pfam" id="PF03088">
    <property type="entry name" value="Str_synth"/>
    <property type="match status" value="1"/>
</dbReference>
<gene>
    <name evidence="6" type="ORF">PMAYCL1PPCAC_18606</name>
</gene>
<evidence type="ECO:0000256" key="3">
    <source>
        <dbReference type="SAM" id="MobiDB-lite"/>
    </source>
</evidence>
<keyword evidence="4" id="KW-0812">Transmembrane</keyword>
<dbReference type="PANTHER" id="PTHR10426:SF124">
    <property type="entry name" value="STRICTOSIDINE SYNTHASE CONSERVED REGION DOMAIN-CONTAINING PROTEIN"/>
    <property type="match status" value="1"/>
</dbReference>
<feature type="compositionally biased region" description="Basic and acidic residues" evidence="3">
    <location>
        <begin position="1"/>
        <end position="19"/>
    </location>
</feature>
<dbReference type="InterPro" id="IPR018119">
    <property type="entry name" value="Strictosidine_synth_cons-reg"/>
</dbReference>
<organism evidence="6 7">
    <name type="scientific">Pristionchus mayeri</name>
    <dbReference type="NCBI Taxonomy" id="1317129"/>
    <lineage>
        <taxon>Eukaryota</taxon>
        <taxon>Metazoa</taxon>
        <taxon>Ecdysozoa</taxon>
        <taxon>Nematoda</taxon>
        <taxon>Chromadorea</taxon>
        <taxon>Rhabditida</taxon>
        <taxon>Rhabditina</taxon>
        <taxon>Diplogasteromorpha</taxon>
        <taxon>Diplogasteroidea</taxon>
        <taxon>Neodiplogasteridae</taxon>
        <taxon>Pristionchus</taxon>
    </lineage>
</organism>
<keyword evidence="4" id="KW-1133">Transmembrane helix</keyword>
<feature type="non-terminal residue" evidence="6">
    <location>
        <position position="1"/>
    </location>
</feature>
<evidence type="ECO:0000259" key="5">
    <source>
        <dbReference type="Pfam" id="PF03088"/>
    </source>
</evidence>
<keyword evidence="4" id="KW-0472">Membrane</keyword>
<evidence type="ECO:0000256" key="2">
    <source>
        <dbReference type="ARBA" id="ARBA00023180"/>
    </source>
</evidence>
<accession>A0AAN5CPQ6</accession>
<dbReference type="InterPro" id="IPR011042">
    <property type="entry name" value="6-blade_b-propeller_TolB-like"/>
</dbReference>
<dbReference type="SUPFAM" id="SSF63829">
    <property type="entry name" value="Calcium-dependent phosphotriesterase"/>
    <property type="match status" value="1"/>
</dbReference>
<feature type="domain" description="Strictosidine synthase conserved region" evidence="5">
    <location>
        <begin position="203"/>
        <end position="283"/>
    </location>
</feature>
<comment type="similarity">
    <text evidence="1">Belongs to the strictosidine synthase family.</text>
</comment>
<feature type="transmembrane region" description="Helical" evidence="4">
    <location>
        <begin position="34"/>
        <end position="53"/>
    </location>
</feature>
<proteinExistence type="inferred from homology"/>
<name>A0AAN5CPQ6_9BILA</name>
<evidence type="ECO:0000256" key="1">
    <source>
        <dbReference type="ARBA" id="ARBA00009191"/>
    </source>
</evidence>
<dbReference type="EMBL" id="BTRK01000004">
    <property type="protein sequence ID" value="GMR48411.1"/>
    <property type="molecule type" value="Genomic_DNA"/>
</dbReference>
<feature type="region of interest" description="Disordered" evidence="3">
    <location>
        <begin position="1"/>
        <end position="28"/>
    </location>
</feature>
<protein>
    <recommendedName>
        <fullName evidence="5">Strictosidine synthase conserved region domain-containing protein</fullName>
    </recommendedName>
</protein>
<dbReference type="PANTHER" id="PTHR10426">
    <property type="entry name" value="STRICTOSIDINE SYNTHASE-RELATED"/>
    <property type="match status" value="1"/>
</dbReference>
<dbReference type="AlphaFoldDB" id="A0AAN5CPQ6"/>
<keyword evidence="2" id="KW-0325">Glycoprotein</keyword>
<dbReference type="Pfam" id="PF20067">
    <property type="entry name" value="SSL_N"/>
    <property type="match status" value="1"/>
</dbReference>
<evidence type="ECO:0000313" key="7">
    <source>
        <dbReference type="Proteomes" id="UP001328107"/>
    </source>
</evidence>
<comment type="caution">
    <text evidence="6">The sequence shown here is derived from an EMBL/GenBank/DDBJ whole genome shotgun (WGS) entry which is preliminary data.</text>
</comment>
<dbReference type="FunFam" id="2.120.10.30:FF:000094">
    <property type="entry name" value="Protein CBG06215"/>
    <property type="match status" value="1"/>
</dbReference>